<dbReference type="InterPro" id="IPR045272">
    <property type="entry name" value="ANXUR1/2-like"/>
</dbReference>
<dbReference type="InterPro" id="IPR020635">
    <property type="entry name" value="Tyr_kinase_cat_dom"/>
</dbReference>
<comment type="caution">
    <text evidence="2">The sequence shown here is derived from an EMBL/GenBank/DDBJ whole genome shotgun (WGS) entry which is preliminary data.</text>
</comment>
<reference evidence="2" key="2">
    <citation type="submission" date="2022-01" db="EMBL/GenBank/DDBJ databases">
        <authorList>
            <person name="Yamashiro T."/>
            <person name="Shiraishi A."/>
            <person name="Satake H."/>
            <person name="Nakayama K."/>
        </authorList>
    </citation>
    <scope>NUCLEOTIDE SEQUENCE</scope>
</reference>
<feature type="domain" description="Protein kinase" evidence="1">
    <location>
        <begin position="1"/>
        <end position="405"/>
    </location>
</feature>
<dbReference type="Gene3D" id="3.30.200.20">
    <property type="entry name" value="Phosphorylase Kinase, domain 1"/>
    <property type="match status" value="1"/>
</dbReference>
<dbReference type="InterPro" id="IPR011009">
    <property type="entry name" value="Kinase-like_dom_sf"/>
</dbReference>
<dbReference type="PROSITE" id="PS50011">
    <property type="entry name" value="PROTEIN_KINASE_DOM"/>
    <property type="match status" value="1"/>
</dbReference>
<dbReference type="Gene3D" id="1.10.510.10">
    <property type="entry name" value="Transferase(Phosphotransferase) domain 1"/>
    <property type="match status" value="4"/>
</dbReference>
<accession>A0ABQ5C997</accession>
<dbReference type="Pfam" id="PF07714">
    <property type="entry name" value="PK_Tyr_Ser-Thr"/>
    <property type="match status" value="3"/>
</dbReference>
<dbReference type="SUPFAM" id="SSF56112">
    <property type="entry name" value="Protein kinase-like (PK-like)"/>
    <property type="match status" value="3"/>
</dbReference>
<dbReference type="EMBL" id="BQNB010013977">
    <property type="protein sequence ID" value="GJT22546.1"/>
    <property type="molecule type" value="Genomic_DNA"/>
</dbReference>
<evidence type="ECO:0000259" key="1">
    <source>
        <dbReference type="PROSITE" id="PS50011"/>
    </source>
</evidence>
<sequence>MFPWLMRLQFCLEAARGLKFLHNGNKKNHLIIHGNIKSSNILISQDGVGIIGDFGLSTYKYNDTHKLTKEYDVYSFGLVLFEVLSGALTHFKISKDDPKFLPDIVKRGYNQKELDTIIDPMLRQEFEKCRSLIGNRSAESLNMVSNIAYQCFQEKAKGLPTMADIVEELDKAYKYHVESLEQRQEDEDNSKMENLKHLKIPLKEIFSATNGFADSRMIIWGGFGGVYVQSRTLPCRCKKVCQKDRSNLLLNSMATLEEKAKLLLSGDKLRLIKEGKNSGKKSTLEGMIGDVGLSITVKNTDYWLLNITPVGTGGYVGPKYLKRGILSKQSDMYSFGVVLLEVLCGRFATTLGTLKDRASLVDMAECHLSNNQPSQIIGDYLRKSIKDEKLLDSVKTFAAITHECLHSTETHCLIMADVLKELKKALVVHVSHYTFMTVSNRGGNHIDNFNDKRIIRSGASGEVVKLSHYVHKNIITLRGYCEEGDEKIIIIDHAINGSLDKHLHKSTLTWELRLKISIGAAKGLNVEL</sequence>
<keyword evidence="3" id="KW-1185">Reference proteome</keyword>
<evidence type="ECO:0000313" key="3">
    <source>
        <dbReference type="Proteomes" id="UP001151760"/>
    </source>
</evidence>
<reference evidence="2" key="1">
    <citation type="journal article" date="2022" name="Int. J. Mol. Sci.">
        <title>Draft Genome of Tanacetum Coccineum: Genomic Comparison of Closely Related Tanacetum-Family Plants.</title>
        <authorList>
            <person name="Yamashiro T."/>
            <person name="Shiraishi A."/>
            <person name="Nakayama K."/>
            <person name="Satake H."/>
        </authorList>
    </citation>
    <scope>NUCLEOTIDE SEQUENCE</scope>
</reference>
<protein>
    <submittedName>
        <fullName evidence="2">Phloem protein 2-like protein</fullName>
    </submittedName>
</protein>
<proteinExistence type="predicted"/>
<dbReference type="InterPro" id="IPR000719">
    <property type="entry name" value="Prot_kinase_dom"/>
</dbReference>
<name>A0ABQ5C997_9ASTR</name>
<gene>
    <name evidence="2" type="ORF">Tco_0892483</name>
</gene>
<evidence type="ECO:0000313" key="2">
    <source>
        <dbReference type="EMBL" id="GJT22546.1"/>
    </source>
</evidence>
<dbReference type="Proteomes" id="UP001151760">
    <property type="component" value="Unassembled WGS sequence"/>
</dbReference>
<dbReference type="SMART" id="SM00219">
    <property type="entry name" value="TyrKc"/>
    <property type="match status" value="1"/>
</dbReference>
<dbReference type="PANTHER" id="PTHR27003">
    <property type="entry name" value="OS07G0166700 PROTEIN"/>
    <property type="match status" value="1"/>
</dbReference>
<organism evidence="2 3">
    <name type="scientific">Tanacetum coccineum</name>
    <dbReference type="NCBI Taxonomy" id="301880"/>
    <lineage>
        <taxon>Eukaryota</taxon>
        <taxon>Viridiplantae</taxon>
        <taxon>Streptophyta</taxon>
        <taxon>Embryophyta</taxon>
        <taxon>Tracheophyta</taxon>
        <taxon>Spermatophyta</taxon>
        <taxon>Magnoliopsida</taxon>
        <taxon>eudicotyledons</taxon>
        <taxon>Gunneridae</taxon>
        <taxon>Pentapetalae</taxon>
        <taxon>asterids</taxon>
        <taxon>campanulids</taxon>
        <taxon>Asterales</taxon>
        <taxon>Asteraceae</taxon>
        <taxon>Asteroideae</taxon>
        <taxon>Anthemideae</taxon>
        <taxon>Anthemidinae</taxon>
        <taxon>Tanacetum</taxon>
    </lineage>
</organism>
<dbReference type="PANTHER" id="PTHR27003:SF354">
    <property type="entry name" value="PROTEIN KINASE DOMAIN-CONTAINING PROTEIN"/>
    <property type="match status" value="1"/>
</dbReference>
<dbReference type="InterPro" id="IPR001245">
    <property type="entry name" value="Ser-Thr/Tyr_kinase_cat_dom"/>
</dbReference>